<evidence type="ECO:0000313" key="4">
    <source>
        <dbReference type="Proteomes" id="UP000277212"/>
    </source>
</evidence>
<dbReference type="AlphaFoldDB" id="A0A3M2SGI3"/>
<protein>
    <recommendedName>
        <fullName evidence="2">Heterokaryon incompatibility domain-containing protein</fullName>
    </recommendedName>
</protein>
<dbReference type="PANTHER" id="PTHR24148">
    <property type="entry name" value="ANKYRIN REPEAT DOMAIN-CONTAINING PROTEIN 39 HOMOLOG-RELATED"/>
    <property type="match status" value="1"/>
</dbReference>
<dbReference type="Pfam" id="PF06985">
    <property type="entry name" value="HET"/>
    <property type="match status" value="1"/>
</dbReference>
<evidence type="ECO:0000313" key="3">
    <source>
        <dbReference type="EMBL" id="RMJ16679.1"/>
    </source>
</evidence>
<dbReference type="STRING" id="2010991.A0A3M2SGI3"/>
<reference evidence="3 4" key="1">
    <citation type="submission" date="2017-06" db="EMBL/GenBank/DDBJ databases">
        <title>Comparative genomic analysis of Ambrosia Fusariam Clade fungi.</title>
        <authorList>
            <person name="Stajich J.E."/>
            <person name="Carrillo J."/>
            <person name="Kijimoto T."/>
            <person name="Eskalen A."/>
            <person name="O'Donnell K."/>
            <person name="Kasson M."/>
        </authorList>
    </citation>
    <scope>NUCLEOTIDE SEQUENCE [LARGE SCALE GENOMIC DNA]</scope>
    <source>
        <strain evidence="3">UCR3666</strain>
    </source>
</reference>
<dbReference type="InterPro" id="IPR010730">
    <property type="entry name" value="HET"/>
</dbReference>
<proteinExistence type="predicted"/>
<dbReference type="Proteomes" id="UP000277212">
    <property type="component" value="Unassembled WGS sequence"/>
</dbReference>
<evidence type="ECO:0000259" key="2">
    <source>
        <dbReference type="Pfam" id="PF06985"/>
    </source>
</evidence>
<evidence type="ECO:0000256" key="1">
    <source>
        <dbReference type="SAM" id="MobiDB-lite"/>
    </source>
</evidence>
<dbReference type="OrthoDB" id="3477286at2759"/>
<feature type="compositionally biased region" description="Basic and acidic residues" evidence="1">
    <location>
        <begin position="1"/>
        <end position="10"/>
    </location>
</feature>
<name>A0A3M2SGI3_9HYPO</name>
<dbReference type="InterPro" id="IPR052895">
    <property type="entry name" value="HetReg/Transcr_Mod"/>
</dbReference>
<sequence>MVLRRSRDPLQSDQLSQPADLCDSRSTLTPAPEPSIPMENYPARKSLTRSKIVIQTVDPLNPTPAVGVHSPVDDTDVEDSNSKISRLHRLMNSQYDYTNCPLPKGHLRILLLKPSEDKNSPIIVKLQSFSIAKIEQQQEAHQFTALSYHWGTDKERKKIFVDITPDSEPSVGDSSTTWKRRFKSIPVKANLHAFLQVFRQPNKEVGLWVDRVCINQADNEEKADQVSKMSTIYSMAANVVIWLGPADEDGKSDEAINFIRSLLNEDVREKLKDDKHATQWSNLLSLIRRPWFSRRWVIQEIALARRAEVRCGSERIHWLDFSHAVSIFELHFDSILKVIKGRQDLEHSLDGINDMKPLGARILVNALSNMFQRHTNGTIHSPRQGLESLISSLSTFETSDPRDTIYTLLNLAQETFGLHSDDVTRRGWRQSENGVSPPPPPFPDYSKNLLDVYTDFMKWCIQKSGSLDILFRHWALPEVKKKPNRFYPDLVELPSWVTTVHKSAYGPQQKGFGGRKTGDSFVGSPETRCYTASLDLAPVVQWGRDVPPTMPPPRHFVLSKKAKHLRLHLPPKKGARRMPRPEQTLSRLLTVKGFCIGKVSSQHPMSEGVITKGVLAALGHDTAQSKVEKVPDALWRTLVADRGPDGKAPPPWYYRACMECLVAKGNNGNLDTKRILRRKPTKIQEDYVKRVQAVCWNRTFIECDGVDRSELFGLAPFDVKRGDLVCILHGCSVPCILRQTSYGSWGDAPENRPRDSGPKEPSNFYHLIGEAFVLGQMDGEALMDLSEDDLERVSENFRLV</sequence>
<accession>A0A3M2SGI3</accession>
<keyword evidence="4" id="KW-1185">Reference proteome</keyword>
<organism evidence="3 4">
    <name type="scientific">Fusarium kuroshium</name>
    <dbReference type="NCBI Taxonomy" id="2010991"/>
    <lineage>
        <taxon>Eukaryota</taxon>
        <taxon>Fungi</taxon>
        <taxon>Dikarya</taxon>
        <taxon>Ascomycota</taxon>
        <taxon>Pezizomycotina</taxon>
        <taxon>Sordariomycetes</taxon>
        <taxon>Hypocreomycetidae</taxon>
        <taxon>Hypocreales</taxon>
        <taxon>Nectriaceae</taxon>
        <taxon>Fusarium</taxon>
        <taxon>Fusarium solani species complex</taxon>
    </lineage>
</organism>
<dbReference type="PANTHER" id="PTHR24148:SF64">
    <property type="entry name" value="HETEROKARYON INCOMPATIBILITY DOMAIN-CONTAINING PROTEIN"/>
    <property type="match status" value="1"/>
</dbReference>
<comment type="caution">
    <text evidence="3">The sequence shown here is derived from an EMBL/GenBank/DDBJ whole genome shotgun (WGS) entry which is preliminary data.</text>
</comment>
<dbReference type="EMBL" id="NKUJ01000044">
    <property type="protein sequence ID" value="RMJ16679.1"/>
    <property type="molecule type" value="Genomic_DNA"/>
</dbReference>
<feature type="region of interest" description="Disordered" evidence="1">
    <location>
        <begin position="1"/>
        <end position="42"/>
    </location>
</feature>
<feature type="domain" description="Heterokaryon incompatibility" evidence="2">
    <location>
        <begin position="143"/>
        <end position="300"/>
    </location>
</feature>
<gene>
    <name evidence="3" type="ORF">CDV36_003667</name>
</gene>